<organism evidence="2 4">
    <name type="scientific">Sphingobacterium multivorum</name>
    <dbReference type="NCBI Taxonomy" id="28454"/>
    <lineage>
        <taxon>Bacteria</taxon>
        <taxon>Pseudomonadati</taxon>
        <taxon>Bacteroidota</taxon>
        <taxon>Sphingobacteriia</taxon>
        <taxon>Sphingobacteriales</taxon>
        <taxon>Sphingobacteriaceae</taxon>
        <taxon>Sphingobacterium</taxon>
    </lineage>
</organism>
<dbReference type="Proteomes" id="UP000251241">
    <property type="component" value="Unassembled WGS sequence"/>
</dbReference>
<dbReference type="GO" id="GO:0008757">
    <property type="term" value="F:S-adenosylmethionine-dependent methyltransferase activity"/>
    <property type="evidence" value="ECO:0007669"/>
    <property type="project" value="InterPro"/>
</dbReference>
<reference evidence="2 4" key="1">
    <citation type="submission" date="2018-06" db="EMBL/GenBank/DDBJ databases">
        <authorList>
            <consortium name="Pathogen Informatics"/>
            <person name="Doyle S."/>
        </authorList>
    </citation>
    <scope>NUCLEOTIDE SEQUENCE [LARGE SCALE GENOMIC DNA]</scope>
    <source>
        <strain evidence="2 4">NCTC11343</strain>
    </source>
</reference>
<dbReference type="AlphaFoldDB" id="A0A2X2J037"/>
<sequence length="236" mass="27671">MMTMHRDVYGEALDDYFVHQEEKFPLVLHTSYGDRDEMPVEIFFREPDDFPELEFIGLSLCDGRVLDVGAGVGSHSLYLQEKGFEVDALELSQTACHIMQQRGVQHIICEDFYKFEGQKYDTLLLLMNGIGLAGDVDGFRKLLQHSKELLTENGQLIFDSSDISYLYKDYNIKKPAHYFGEIQYQYEYKGKKGNLFKWLYLDQDLLIKISHEMGWVVQILYEDENDQYLVRMELKK</sequence>
<dbReference type="InterPro" id="IPR013216">
    <property type="entry name" value="Methyltransf_11"/>
</dbReference>
<dbReference type="EMBL" id="CABWMV010000024">
    <property type="protein sequence ID" value="VXC97171.1"/>
    <property type="molecule type" value="Genomic_DNA"/>
</dbReference>
<dbReference type="CDD" id="cd02440">
    <property type="entry name" value="AdoMet_MTases"/>
    <property type="match status" value="1"/>
</dbReference>
<proteinExistence type="predicted"/>
<dbReference type="SUPFAM" id="SSF53335">
    <property type="entry name" value="S-adenosyl-L-methionine-dependent methyltransferases"/>
    <property type="match status" value="1"/>
</dbReference>
<dbReference type="Pfam" id="PF08241">
    <property type="entry name" value="Methyltransf_11"/>
    <property type="match status" value="1"/>
</dbReference>
<accession>A0A654CVV6</accession>
<name>A0A2X2J037_SPHMU</name>
<accession>A0A2X2J037</accession>
<protein>
    <submittedName>
        <fullName evidence="2">Uncharacterized protein/domain, possibly involved in tellurite resistance</fullName>
    </submittedName>
</protein>
<evidence type="ECO:0000313" key="2">
    <source>
        <dbReference type="EMBL" id="SPZ84996.1"/>
    </source>
</evidence>
<gene>
    <name evidence="2" type="ORF">NCTC11343_01552</name>
    <name evidence="3" type="ORF">SPHINGO8BC_51246</name>
</gene>
<dbReference type="Gene3D" id="3.40.50.150">
    <property type="entry name" value="Vaccinia Virus protein VP39"/>
    <property type="match status" value="1"/>
</dbReference>
<dbReference type="InterPro" id="IPR029063">
    <property type="entry name" value="SAM-dependent_MTases_sf"/>
</dbReference>
<evidence type="ECO:0000313" key="3">
    <source>
        <dbReference type="EMBL" id="VXC97171.1"/>
    </source>
</evidence>
<dbReference type="Proteomes" id="UP000432350">
    <property type="component" value="Unassembled WGS sequence"/>
</dbReference>
<evidence type="ECO:0000259" key="1">
    <source>
        <dbReference type="Pfam" id="PF08241"/>
    </source>
</evidence>
<reference evidence="3 5" key="2">
    <citation type="submission" date="2019-10" db="EMBL/GenBank/DDBJ databases">
        <authorList>
            <person name="Karimi E."/>
        </authorList>
    </citation>
    <scope>NUCLEOTIDE SEQUENCE [LARGE SCALE GENOMIC DNA]</scope>
    <source>
        <strain evidence="3">Sphingobacterium sp. 8BC</strain>
    </source>
</reference>
<evidence type="ECO:0000313" key="5">
    <source>
        <dbReference type="Proteomes" id="UP000432350"/>
    </source>
</evidence>
<dbReference type="EMBL" id="UAUU01000005">
    <property type="protein sequence ID" value="SPZ84996.1"/>
    <property type="molecule type" value="Genomic_DNA"/>
</dbReference>
<feature type="domain" description="Methyltransferase type 11" evidence="1">
    <location>
        <begin position="66"/>
        <end position="158"/>
    </location>
</feature>
<evidence type="ECO:0000313" key="4">
    <source>
        <dbReference type="Proteomes" id="UP000251241"/>
    </source>
</evidence>
<dbReference type="RefSeq" id="WP_256603040.1">
    <property type="nucleotide sequence ID" value="NZ_DALYVY010000005.1"/>
</dbReference>